<evidence type="ECO:0000256" key="4">
    <source>
        <dbReference type="ARBA" id="ARBA00022630"/>
    </source>
</evidence>
<evidence type="ECO:0000256" key="8">
    <source>
        <dbReference type="ARBA" id="ARBA00023284"/>
    </source>
</evidence>
<dbReference type="EMBL" id="MPDK01000053">
    <property type="protein sequence ID" value="PWI54274.1"/>
    <property type="molecule type" value="Genomic_DNA"/>
</dbReference>
<dbReference type="OrthoDB" id="9806179at2"/>
<dbReference type="PROSITE" id="PS00573">
    <property type="entry name" value="PYRIDINE_REDOX_2"/>
    <property type="match status" value="1"/>
</dbReference>
<proteinExistence type="inferred from homology"/>
<evidence type="ECO:0000256" key="11">
    <source>
        <dbReference type="RuleBase" id="RU003881"/>
    </source>
</evidence>
<evidence type="ECO:0000256" key="2">
    <source>
        <dbReference type="ARBA" id="ARBA00011738"/>
    </source>
</evidence>
<dbReference type="InterPro" id="IPR005982">
    <property type="entry name" value="Thioredox_Rdtase"/>
</dbReference>
<dbReference type="SUPFAM" id="SSF51905">
    <property type="entry name" value="FAD/NAD(P)-binding domain"/>
    <property type="match status" value="1"/>
</dbReference>
<dbReference type="InterPro" id="IPR050097">
    <property type="entry name" value="Ferredoxin-NADP_redctase_2"/>
</dbReference>
<evidence type="ECO:0000256" key="3">
    <source>
        <dbReference type="ARBA" id="ARBA00018719"/>
    </source>
</evidence>
<evidence type="ECO:0000256" key="6">
    <source>
        <dbReference type="ARBA" id="ARBA00023002"/>
    </source>
</evidence>
<evidence type="ECO:0000256" key="5">
    <source>
        <dbReference type="ARBA" id="ARBA00022827"/>
    </source>
</evidence>
<dbReference type="Gene3D" id="3.50.50.60">
    <property type="entry name" value="FAD/NAD(P)-binding domain"/>
    <property type="match status" value="2"/>
</dbReference>
<organism evidence="13 14">
    <name type="scientific">Sulfoacidibacillus thermotolerans</name>
    <name type="common">Acidibacillus sulfuroxidans</name>
    <dbReference type="NCBI Taxonomy" id="1765684"/>
    <lineage>
        <taxon>Bacteria</taxon>
        <taxon>Bacillati</taxon>
        <taxon>Bacillota</taxon>
        <taxon>Bacilli</taxon>
        <taxon>Bacillales</taxon>
        <taxon>Alicyclobacillaceae</taxon>
        <taxon>Sulfoacidibacillus</taxon>
    </lineage>
</organism>
<evidence type="ECO:0000256" key="9">
    <source>
        <dbReference type="ARBA" id="ARBA00048132"/>
    </source>
</evidence>
<evidence type="ECO:0000313" key="14">
    <source>
        <dbReference type="Proteomes" id="UP000245380"/>
    </source>
</evidence>
<dbReference type="PRINTS" id="PR00368">
    <property type="entry name" value="FADPNR"/>
</dbReference>
<dbReference type="EC" id="1.8.1.9" evidence="10"/>
<dbReference type="PRINTS" id="PR00469">
    <property type="entry name" value="PNDRDTASEII"/>
</dbReference>
<comment type="catalytic activity">
    <reaction evidence="9 10">
        <text>[thioredoxin]-dithiol + NADP(+) = [thioredoxin]-disulfide + NADPH + H(+)</text>
        <dbReference type="Rhea" id="RHEA:20345"/>
        <dbReference type="Rhea" id="RHEA-COMP:10698"/>
        <dbReference type="Rhea" id="RHEA-COMP:10700"/>
        <dbReference type="ChEBI" id="CHEBI:15378"/>
        <dbReference type="ChEBI" id="CHEBI:29950"/>
        <dbReference type="ChEBI" id="CHEBI:50058"/>
        <dbReference type="ChEBI" id="CHEBI:57783"/>
        <dbReference type="ChEBI" id="CHEBI:58349"/>
        <dbReference type="EC" id="1.8.1.9"/>
    </reaction>
</comment>
<reference evidence="13 14" key="1">
    <citation type="submission" date="2016-11" db="EMBL/GenBank/DDBJ databases">
        <title>Comparative genomics of Acidibacillus ferroxidans species.</title>
        <authorList>
            <person name="Oliveira G."/>
            <person name="Nunes G."/>
            <person name="Oliveira R."/>
            <person name="Araujo F."/>
            <person name="Salim A."/>
            <person name="Scholte L."/>
            <person name="Morais D."/>
            <person name="Nancucheo I."/>
            <person name="Johnson D.B."/>
            <person name="Grail B."/>
            <person name="Bittencourt J."/>
            <person name="Valadares R."/>
        </authorList>
    </citation>
    <scope>NUCLEOTIDE SEQUENCE [LARGE SCALE GENOMIC DNA]</scope>
    <source>
        <strain evidence="13 14">Y002</strain>
    </source>
</reference>
<comment type="caution">
    <text evidence="13">The sequence shown here is derived from an EMBL/GenBank/DDBJ whole genome shotgun (WGS) entry which is preliminary data.</text>
</comment>
<sequence>MNGLYKYGNFSEGEQTYDLVIIGGGPAGLSAGVYAAQANLKTLILEKGLPGGQMQNTLEVENYTGFQMILGPELSESMRAHADHLGVEFKMADVQSIDMHGNPKILHTSEGEIQAKAVLIATGATPKKLGIPGEDRLSGRGVSWCAVCDGAFFKNKKIAVVGGGDSAIEEGTFLTKFGESVLVIHRRDKLRAQPILQQRAFSSEKMNFIWNHKVVEILGDNRVSGIRIQHVDTGEEQEIEMHGVFIYVGFTPMTSFISNQEILDRDGYVITDEDMRTSIPGIFAAGDVRPKGLRQIITAASDGAIAAMTAYHYIESLADAKSANVMQSQN</sequence>
<dbReference type="InterPro" id="IPR023753">
    <property type="entry name" value="FAD/NAD-binding_dom"/>
</dbReference>
<dbReference type="GO" id="GO:0019430">
    <property type="term" value="P:removal of superoxide radicals"/>
    <property type="evidence" value="ECO:0007669"/>
    <property type="project" value="UniProtKB-UniRule"/>
</dbReference>
<evidence type="ECO:0000256" key="10">
    <source>
        <dbReference type="RuleBase" id="RU003880"/>
    </source>
</evidence>
<dbReference type="Pfam" id="PF07992">
    <property type="entry name" value="Pyr_redox_2"/>
    <property type="match status" value="1"/>
</dbReference>
<protein>
    <recommendedName>
        <fullName evidence="3 10">Thioredoxin reductase</fullName>
        <ecNumber evidence="10">1.8.1.9</ecNumber>
    </recommendedName>
</protein>
<keyword evidence="4 10" id="KW-0285">Flavoprotein</keyword>
<dbReference type="AlphaFoldDB" id="A0A2U3CZ54"/>
<dbReference type="PANTHER" id="PTHR48105">
    <property type="entry name" value="THIOREDOXIN REDUCTASE 1-RELATED-RELATED"/>
    <property type="match status" value="1"/>
</dbReference>
<comment type="cofactor">
    <cofactor evidence="11">
        <name>FAD</name>
        <dbReference type="ChEBI" id="CHEBI:57692"/>
    </cofactor>
    <text evidence="11">Binds 1 FAD per subunit.</text>
</comment>
<dbReference type="GO" id="GO:0005737">
    <property type="term" value="C:cytoplasm"/>
    <property type="evidence" value="ECO:0007669"/>
    <property type="project" value="InterPro"/>
</dbReference>
<name>A0A2U3CZ54_SULT2</name>
<dbReference type="InterPro" id="IPR036188">
    <property type="entry name" value="FAD/NAD-bd_sf"/>
</dbReference>
<keyword evidence="11" id="KW-0521">NADP</keyword>
<keyword evidence="7" id="KW-1015">Disulfide bond</keyword>
<evidence type="ECO:0000256" key="7">
    <source>
        <dbReference type="ARBA" id="ARBA00023157"/>
    </source>
</evidence>
<dbReference type="NCBIfam" id="TIGR01292">
    <property type="entry name" value="TRX_reduct"/>
    <property type="match status" value="1"/>
</dbReference>
<evidence type="ECO:0000256" key="1">
    <source>
        <dbReference type="ARBA" id="ARBA00009333"/>
    </source>
</evidence>
<dbReference type="InterPro" id="IPR008255">
    <property type="entry name" value="Pyr_nucl-diS_OxRdtase_2_AS"/>
</dbReference>
<evidence type="ECO:0000259" key="12">
    <source>
        <dbReference type="Pfam" id="PF07992"/>
    </source>
</evidence>
<accession>A0A2U3CZ54</accession>
<evidence type="ECO:0000313" key="13">
    <source>
        <dbReference type="EMBL" id="PWI54274.1"/>
    </source>
</evidence>
<keyword evidence="5 10" id="KW-0274">FAD</keyword>
<comment type="similarity">
    <text evidence="1 10">Belongs to the class-II pyridine nucleotide-disulfide oxidoreductase family.</text>
</comment>
<keyword evidence="8 10" id="KW-0676">Redox-active center</keyword>
<keyword evidence="14" id="KW-1185">Reference proteome</keyword>
<dbReference type="RefSeq" id="WP_109431771.1">
    <property type="nucleotide sequence ID" value="NZ_MPDK01000053.1"/>
</dbReference>
<gene>
    <name evidence="13" type="ORF">BM613_13760</name>
</gene>
<keyword evidence="6 10" id="KW-0560">Oxidoreductase</keyword>
<dbReference type="Proteomes" id="UP000245380">
    <property type="component" value="Unassembled WGS sequence"/>
</dbReference>
<comment type="subunit">
    <text evidence="2 10">Homodimer.</text>
</comment>
<dbReference type="GO" id="GO:0004791">
    <property type="term" value="F:thioredoxin-disulfide reductase (NADPH) activity"/>
    <property type="evidence" value="ECO:0007669"/>
    <property type="project" value="UniProtKB-UniRule"/>
</dbReference>
<feature type="domain" description="FAD/NAD(P)-binding" evidence="12">
    <location>
        <begin position="17"/>
        <end position="303"/>
    </location>
</feature>